<dbReference type="InParanoid" id="F0Y334"/>
<dbReference type="InterPro" id="IPR000719">
    <property type="entry name" value="Prot_kinase_dom"/>
</dbReference>
<dbReference type="PROSITE" id="PS50011">
    <property type="entry name" value="PROTEIN_KINASE_DOM"/>
    <property type="match status" value="1"/>
</dbReference>
<dbReference type="PIRSF" id="PIRSF000654">
    <property type="entry name" value="Integrin-linked_kinase"/>
    <property type="match status" value="1"/>
</dbReference>
<dbReference type="OMA" id="WAGMPEM"/>
<dbReference type="EMBL" id="GL833124">
    <property type="protein sequence ID" value="EGB10317.1"/>
    <property type="molecule type" value="Genomic_DNA"/>
</dbReference>
<feature type="non-terminal residue" evidence="2">
    <location>
        <position position="1"/>
    </location>
</feature>
<dbReference type="GO" id="GO:0004674">
    <property type="term" value="F:protein serine/threonine kinase activity"/>
    <property type="evidence" value="ECO:0007669"/>
    <property type="project" value="TreeGrafter"/>
</dbReference>
<gene>
    <name evidence="2" type="ORF">AURANDRAFT_14230</name>
</gene>
<feature type="non-terminal residue" evidence="2">
    <location>
        <position position="249"/>
    </location>
</feature>
<dbReference type="PANTHER" id="PTHR44329">
    <property type="entry name" value="SERINE/THREONINE-PROTEIN KINASE TNNI3K-RELATED"/>
    <property type="match status" value="1"/>
</dbReference>
<dbReference type="InterPro" id="IPR051681">
    <property type="entry name" value="Ser/Thr_Kinases-Pseudokinases"/>
</dbReference>
<organism evidence="3">
    <name type="scientific">Aureococcus anophagefferens</name>
    <name type="common">Harmful bloom alga</name>
    <dbReference type="NCBI Taxonomy" id="44056"/>
    <lineage>
        <taxon>Eukaryota</taxon>
        <taxon>Sar</taxon>
        <taxon>Stramenopiles</taxon>
        <taxon>Ochrophyta</taxon>
        <taxon>Pelagophyceae</taxon>
        <taxon>Pelagomonadales</taxon>
        <taxon>Pelagomonadaceae</taxon>
        <taxon>Aureococcus</taxon>
    </lineage>
</organism>
<proteinExistence type="predicted"/>
<dbReference type="SMART" id="SM00220">
    <property type="entry name" value="S_TKc"/>
    <property type="match status" value="1"/>
</dbReference>
<reference evidence="2 3" key="1">
    <citation type="journal article" date="2011" name="Proc. Natl. Acad. Sci. U.S.A.">
        <title>Niche of harmful alga Aureococcus anophagefferens revealed through ecogenomics.</title>
        <authorList>
            <person name="Gobler C.J."/>
            <person name="Berry D.L."/>
            <person name="Dyhrman S.T."/>
            <person name="Wilhelm S.W."/>
            <person name="Salamov A."/>
            <person name="Lobanov A.V."/>
            <person name="Zhang Y."/>
            <person name="Collier J.L."/>
            <person name="Wurch L.L."/>
            <person name="Kustka A.B."/>
            <person name="Dill B.D."/>
            <person name="Shah M."/>
            <person name="VerBerkmoes N.C."/>
            <person name="Kuo A."/>
            <person name="Terry A."/>
            <person name="Pangilinan J."/>
            <person name="Lindquist E.A."/>
            <person name="Lucas S."/>
            <person name="Paulsen I.T."/>
            <person name="Hattenrath-Lehmann T.K."/>
            <person name="Talmage S.C."/>
            <person name="Walker E.A."/>
            <person name="Koch F."/>
            <person name="Burson A.M."/>
            <person name="Marcoval M.A."/>
            <person name="Tang Y.Z."/>
            <person name="Lecleir G.R."/>
            <person name="Coyne K.J."/>
            <person name="Berg G.M."/>
            <person name="Bertrand E.M."/>
            <person name="Saito M.A."/>
            <person name="Gladyshev V.N."/>
            <person name="Grigoriev I.V."/>
        </authorList>
    </citation>
    <scope>NUCLEOTIDE SEQUENCE [LARGE SCALE GENOMIC DNA]</scope>
    <source>
        <strain evidence="3">CCMP 1984</strain>
    </source>
</reference>
<evidence type="ECO:0000259" key="1">
    <source>
        <dbReference type="PROSITE" id="PS50011"/>
    </source>
</evidence>
<feature type="domain" description="Protein kinase" evidence="1">
    <location>
        <begin position="1"/>
        <end position="247"/>
    </location>
</feature>
<dbReference type="AlphaFoldDB" id="F0Y334"/>
<protein>
    <recommendedName>
        <fullName evidence="1">Protein kinase domain-containing protein</fullName>
    </recommendedName>
</protein>
<name>F0Y334_AURAN</name>
<sequence>AFATELAIMVKLRSPRVVQVLGVVTTDPTWLGFVVEYMAGGTLRARLDETRAEHGEGAVVAADEAQKRRWLGDVALGMQYLYARGVEHRDLKTLNVLLDEARRRCKVTDFGLSKSNDLNTAATTMATQQGGGAKGTPAYMAPELLGANAFTEKTDVYAFAILIWEVLDGGVPWPGINPMQARAPRPAFLAPIARLFRPSQIGMKVLVQKARPPVPEDAPPDLVALMERCWADDPAARPTFDACRSWLAE</sequence>
<evidence type="ECO:0000313" key="2">
    <source>
        <dbReference type="EMBL" id="EGB10317.1"/>
    </source>
</evidence>
<dbReference type="OrthoDB" id="339325at2759"/>
<dbReference type="InterPro" id="IPR008271">
    <property type="entry name" value="Ser/Thr_kinase_AS"/>
</dbReference>
<dbReference type="SUPFAM" id="SSF56112">
    <property type="entry name" value="Protein kinase-like (PK-like)"/>
    <property type="match status" value="1"/>
</dbReference>
<dbReference type="Proteomes" id="UP000002729">
    <property type="component" value="Unassembled WGS sequence"/>
</dbReference>
<dbReference type="Gene3D" id="1.10.510.10">
    <property type="entry name" value="Transferase(Phosphotransferase) domain 1"/>
    <property type="match status" value="1"/>
</dbReference>
<dbReference type="InterPro" id="IPR011009">
    <property type="entry name" value="Kinase-like_dom_sf"/>
</dbReference>
<dbReference type="InterPro" id="IPR001245">
    <property type="entry name" value="Ser-Thr/Tyr_kinase_cat_dom"/>
</dbReference>
<dbReference type="KEGG" id="aaf:AURANDRAFT_14230"/>
<dbReference type="GeneID" id="20218371"/>
<accession>F0Y334</accession>
<dbReference type="GO" id="GO:0005524">
    <property type="term" value="F:ATP binding"/>
    <property type="evidence" value="ECO:0007669"/>
    <property type="project" value="InterPro"/>
</dbReference>
<dbReference type="eggNOG" id="KOG0192">
    <property type="taxonomic scope" value="Eukaryota"/>
</dbReference>
<keyword evidence="3" id="KW-1185">Reference proteome</keyword>
<dbReference type="PROSITE" id="PS00108">
    <property type="entry name" value="PROTEIN_KINASE_ST"/>
    <property type="match status" value="1"/>
</dbReference>
<evidence type="ECO:0000313" key="3">
    <source>
        <dbReference type="Proteomes" id="UP000002729"/>
    </source>
</evidence>
<dbReference type="RefSeq" id="XP_009035124.1">
    <property type="nucleotide sequence ID" value="XM_009036876.1"/>
</dbReference>
<dbReference type="Pfam" id="PF07714">
    <property type="entry name" value="PK_Tyr_Ser-Thr"/>
    <property type="match status" value="1"/>
</dbReference>